<comment type="subcellular location">
    <subcellularLocation>
        <location evidence="1">Cell membrane</location>
        <topology evidence="1">Multi-pass membrane protein</topology>
    </subcellularLocation>
</comment>
<evidence type="ECO:0000256" key="1">
    <source>
        <dbReference type="ARBA" id="ARBA00004651"/>
    </source>
</evidence>
<evidence type="ECO:0000313" key="9">
    <source>
        <dbReference type="EMBL" id="WBL77887.1"/>
    </source>
</evidence>
<evidence type="ECO:0000259" key="8">
    <source>
        <dbReference type="PROSITE" id="PS50928"/>
    </source>
</evidence>
<dbReference type="InterPro" id="IPR035906">
    <property type="entry name" value="MetI-like_sf"/>
</dbReference>
<evidence type="ECO:0000313" key="10">
    <source>
        <dbReference type="Proteomes" id="UP001179614"/>
    </source>
</evidence>
<dbReference type="PANTHER" id="PTHR43163">
    <property type="entry name" value="DIPEPTIDE TRANSPORT SYSTEM PERMEASE PROTEIN DPPB-RELATED"/>
    <property type="match status" value="1"/>
</dbReference>
<proteinExistence type="predicted"/>
<dbReference type="RefSeq" id="WP_270163178.1">
    <property type="nucleotide sequence ID" value="NZ_CP089391.1"/>
</dbReference>
<dbReference type="SUPFAM" id="SSF161098">
    <property type="entry name" value="MetI-like"/>
    <property type="match status" value="1"/>
</dbReference>
<dbReference type="PANTHER" id="PTHR43163:SF6">
    <property type="entry name" value="DIPEPTIDE TRANSPORT SYSTEM PERMEASE PROTEIN DPPB-RELATED"/>
    <property type="match status" value="1"/>
</dbReference>
<keyword evidence="3" id="KW-1003">Cell membrane</keyword>
<gene>
    <name evidence="9" type="ORF">I3J27_33715</name>
</gene>
<sequence>MRAKQTREQLEAALGFDAPTSSISNGSACSDSKGSFSNSLWTNTPVIGEIPYRLTITVELGLLALSVSLVVGIPVGVYAAVKHDTIGEYILRKFSLLELAIPSSCQSVPI</sequence>
<dbReference type="Proteomes" id="UP001179614">
    <property type="component" value="Chromosome"/>
</dbReference>
<dbReference type="EMBL" id="CP089391">
    <property type="protein sequence ID" value="WBL77887.1"/>
    <property type="molecule type" value="Genomic_DNA"/>
</dbReference>
<keyword evidence="2" id="KW-0813">Transport</keyword>
<accession>A0ABY7MHL8</accession>
<evidence type="ECO:0000256" key="3">
    <source>
        <dbReference type="ARBA" id="ARBA00022475"/>
    </source>
</evidence>
<dbReference type="InterPro" id="IPR000515">
    <property type="entry name" value="MetI-like"/>
</dbReference>
<organism evidence="9 10">
    <name type="scientific">Bradyrhizobium xenonodulans</name>
    <dbReference type="NCBI Taxonomy" id="2736875"/>
    <lineage>
        <taxon>Bacteria</taxon>
        <taxon>Pseudomonadati</taxon>
        <taxon>Pseudomonadota</taxon>
        <taxon>Alphaproteobacteria</taxon>
        <taxon>Hyphomicrobiales</taxon>
        <taxon>Nitrobacteraceae</taxon>
        <taxon>Bradyrhizobium</taxon>
    </lineage>
</organism>
<evidence type="ECO:0000256" key="4">
    <source>
        <dbReference type="ARBA" id="ARBA00022692"/>
    </source>
</evidence>
<keyword evidence="6 7" id="KW-0472">Membrane</keyword>
<keyword evidence="4 7" id="KW-0812">Transmembrane</keyword>
<keyword evidence="10" id="KW-1185">Reference proteome</keyword>
<feature type="transmembrane region" description="Helical" evidence="7">
    <location>
        <begin position="60"/>
        <end position="81"/>
    </location>
</feature>
<protein>
    <recommendedName>
        <fullName evidence="8">ABC transmembrane type-1 domain-containing protein</fullName>
    </recommendedName>
</protein>
<reference evidence="9" key="1">
    <citation type="submission" date="2021-12" db="EMBL/GenBank/DDBJ databases">
        <title>Bradyrhizobium xenonodulans sp. nov.</title>
        <authorList>
            <person name="Claassens R."/>
            <person name="Venter S.N."/>
            <person name="Beukes C.W."/>
            <person name="Stepkowski T."/>
            <person name="Steenkamp E.T."/>
        </authorList>
    </citation>
    <scope>NUCLEOTIDE SEQUENCE</scope>
    <source>
        <strain evidence="9">14AB</strain>
    </source>
</reference>
<feature type="domain" description="ABC transmembrane type-1" evidence="8">
    <location>
        <begin position="54"/>
        <end position="110"/>
    </location>
</feature>
<evidence type="ECO:0000256" key="5">
    <source>
        <dbReference type="ARBA" id="ARBA00022989"/>
    </source>
</evidence>
<evidence type="ECO:0000256" key="2">
    <source>
        <dbReference type="ARBA" id="ARBA00022448"/>
    </source>
</evidence>
<keyword evidence="5 7" id="KW-1133">Transmembrane helix</keyword>
<evidence type="ECO:0000256" key="6">
    <source>
        <dbReference type="ARBA" id="ARBA00023136"/>
    </source>
</evidence>
<evidence type="ECO:0000256" key="7">
    <source>
        <dbReference type="SAM" id="Phobius"/>
    </source>
</evidence>
<name>A0ABY7MHL8_9BRAD</name>
<dbReference type="PROSITE" id="PS50928">
    <property type="entry name" value="ABC_TM1"/>
    <property type="match status" value="1"/>
</dbReference>